<keyword evidence="2" id="KW-1185">Reference proteome</keyword>
<dbReference type="Proteomes" id="UP001319803">
    <property type="component" value="Chromosome"/>
</dbReference>
<dbReference type="Pfam" id="PF02597">
    <property type="entry name" value="ThiS"/>
    <property type="match status" value="1"/>
</dbReference>
<dbReference type="EMBL" id="AP024987">
    <property type="protein sequence ID" value="BDA39306.1"/>
    <property type="molecule type" value="Genomic_DNA"/>
</dbReference>
<dbReference type="InterPro" id="IPR052045">
    <property type="entry name" value="Sulfur_Carrier/Prot_Modifier"/>
</dbReference>
<gene>
    <name evidence="1" type="ORF">CPARK_000014500</name>
</gene>
<evidence type="ECO:0000313" key="2">
    <source>
        <dbReference type="Proteomes" id="UP001319803"/>
    </source>
</evidence>
<accession>A0ABM7U3X6</accession>
<protein>
    <submittedName>
        <fullName evidence="1">Sulfur carrier protein CysO</fullName>
    </submittedName>
</protein>
<organism evidence="1 2">
    <name type="scientific">cyanobacterium endosymbiont of Braarudosphaera bigelowii</name>
    <dbReference type="NCBI Taxonomy" id="1285375"/>
    <lineage>
        <taxon>Bacteria</taxon>
        <taxon>Bacillati</taxon>
        <taxon>Cyanobacteriota</taxon>
        <taxon>Cyanophyceae</taxon>
        <taxon>Oscillatoriophycideae</taxon>
        <taxon>Chroococcales</taxon>
        <taxon>Aphanothecaceae</taxon>
        <taxon>Candidatus Atelocyanobacterium</taxon>
        <taxon>Candidatus Atelocyanobacterium thalassae</taxon>
    </lineage>
</organism>
<dbReference type="PANTHER" id="PTHR38031">
    <property type="entry name" value="SULFUR CARRIER PROTEIN SLR0821-RELATED"/>
    <property type="match status" value="1"/>
</dbReference>
<evidence type="ECO:0000313" key="1">
    <source>
        <dbReference type="EMBL" id="BDA39306.1"/>
    </source>
</evidence>
<dbReference type="InterPro" id="IPR003749">
    <property type="entry name" value="ThiS/MoaD-like"/>
</dbReference>
<dbReference type="RefSeq" id="WP_229637379.1">
    <property type="nucleotide sequence ID" value="NZ_AP024987.1"/>
</dbReference>
<dbReference type="SUPFAM" id="SSF54285">
    <property type="entry name" value="MoaD/ThiS"/>
    <property type="match status" value="1"/>
</dbReference>
<dbReference type="InterPro" id="IPR016155">
    <property type="entry name" value="Mopterin_synth/thiamin_S_b"/>
</dbReference>
<dbReference type="Gene3D" id="3.10.20.30">
    <property type="match status" value="1"/>
</dbReference>
<dbReference type="PANTHER" id="PTHR38031:SF1">
    <property type="entry name" value="SULFUR CARRIER PROTEIN CYSO"/>
    <property type="match status" value="1"/>
</dbReference>
<sequence length="91" mass="10319">MNVKILIPTSLQRYTNNQATLEYSVDTIDKLISSIETNFPEIKSHLTDDTGKLHRFLNFYLNNEDIRFLDNTKTKLKDGDEVSIISAIAGG</sequence>
<reference evidence="1 2" key="1">
    <citation type="submission" date="2021-08" db="EMBL/GenBank/DDBJ databases">
        <title>Endosymbiont genome of Braarudosphaera bigelowii.</title>
        <authorList>
            <person name="Suzuki S."/>
            <person name="Ishida K."/>
        </authorList>
    </citation>
    <scope>NUCLEOTIDE SEQUENCE [LARGE SCALE GENOMIC DNA]</scope>
    <source>
        <strain evidence="1">CPSB-1</strain>
    </source>
</reference>
<dbReference type="InterPro" id="IPR012675">
    <property type="entry name" value="Beta-grasp_dom_sf"/>
</dbReference>
<name>A0ABM7U3X6_9CHRO</name>
<proteinExistence type="predicted"/>